<keyword evidence="4" id="KW-1185">Reference proteome</keyword>
<evidence type="ECO:0000313" key="5">
    <source>
        <dbReference type="Proteomes" id="UP000462449"/>
    </source>
</evidence>
<reference evidence="2 5" key="2">
    <citation type="submission" date="2019-12" db="EMBL/GenBank/DDBJ databases">
        <title>Draft genome sequence of Labilibaculum sp. strain 44 isolated from deep waters of Black Sea.</title>
        <authorList>
            <person name="Yadav S."/>
            <person name="Villanueva L."/>
        </authorList>
    </citation>
    <scope>NUCLEOTIDE SEQUENCE [LARGE SCALE GENOMIC DNA]</scope>
    <source>
        <strain evidence="2 5">44</strain>
    </source>
</reference>
<evidence type="ECO:0000259" key="1">
    <source>
        <dbReference type="Pfam" id="PF10137"/>
    </source>
</evidence>
<dbReference type="InterPro" id="IPR014571">
    <property type="entry name" value="UCP032620"/>
</dbReference>
<dbReference type="PIRSF" id="PIRSF032620">
    <property type="entry name" value="UCP032620"/>
    <property type="match status" value="1"/>
</dbReference>
<dbReference type="OrthoDB" id="5497289at2"/>
<evidence type="ECO:0000313" key="3">
    <source>
        <dbReference type="EMBL" id="MVB07031.1"/>
    </source>
</evidence>
<accession>A0A7M4D597</accession>
<gene>
    <name evidence="3" type="ORF">DWB62_008380</name>
    <name evidence="2" type="ORF">GNY23_08380</name>
</gene>
<protein>
    <submittedName>
        <fullName evidence="2">Nucleotide-binding protein</fullName>
    </submittedName>
</protein>
<dbReference type="Pfam" id="PF10137">
    <property type="entry name" value="CAP12-PCTIR_TIR"/>
    <property type="match status" value="1"/>
</dbReference>
<dbReference type="Proteomes" id="UP000285951">
    <property type="component" value="Unassembled WGS sequence"/>
</dbReference>
<organism evidence="2 5">
    <name type="scientific">Labilibaculum euxinus</name>
    <dbReference type="NCBI Taxonomy" id="2686357"/>
    <lineage>
        <taxon>Bacteria</taxon>
        <taxon>Pseudomonadati</taxon>
        <taxon>Bacteroidota</taxon>
        <taxon>Bacteroidia</taxon>
        <taxon>Marinilabiliales</taxon>
        <taxon>Marinifilaceae</taxon>
        <taxon>Labilibaculum</taxon>
    </lineage>
</organism>
<dbReference type="Proteomes" id="UP000462449">
    <property type="component" value="Unassembled WGS sequence"/>
</dbReference>
<dbReference type="GO" id="GO:0050135">
    <property type="term" value="F:NADP+ nucleosidase activity"/>
    <property type="evidence" value="ECO:0007669"/>
    <property type="project" value="InterPro"/>
</dbReference>
<sequence length="172" mass="19809">MVKSQINYIEEIKDDKSNDTKSKNDSNKRVFVVHGHNNEIKNTVALFIHRLGLEPIILHEQSDNGNTIIEKFLENSNVNFAISLLTPDDICTIRGKTYGRARQNVIFEFGYFMGKLGRKNVVALFEDSEAFEIPSDINGLIYIPYSSREDTWKLKLGKELKRVFKIDLNNIK</sequence>
<evidence type="ECO:0000313" key="4">
    <source>
        <dbReference type="Proteomes" id="UP000285951"/>
    </source>
</evidence>
<proteinExistence type="predicted"/>
<dbReference type="AlphaFoldDB" id="A0A7M4D597"/>
<reference evidence="3 4" key="1">
    <citation type="submission" date="2019-11" db="EMBL/GenBank/DDBJ databases">
        <title>Draft genome sequence of Labilibaculum sp. strain SYP isolated from Black Sea.</title>
        <authorList>
            <person name="Yadav S."/>
            <person name="Villanueva L."/>
        </authorList>
    </citation>
    <scope>NUCLEOTIDE SEQUENCE [LARGE SCALE GENOMIC DNA]</scope>
    <source>
        <strain evidence="3 4">44</strain>
    </source>
</reference>
<dbReference type="InterPro" id="IPR019302">
    <property type="entry name" value="CAP12/PCTIR_TIR_dom"/>
</dbReference>
<name>A0A7M4D597_9BACT</name>
<comment type="caution">
    <text evidence="2">The sequence shown here is derived from an EMBL/GenBank/DDBJ whole genome shotgun (WGS) entry which is preliminary data.</text>
</comment>
<dbReference type="EMBL" id="QTZN02000015">
    <property type="protein sequence ID" value="MVB07031.1"/>
    <property type="molecule type" value="Genomic_DNA"/>
</dbReference>
<dbReference type="EMBL" id="WOTW01000015">
    <property type="protein sequence ID" value="MUP37826.1"/>
    <property type="molecule type" value="Genomic_DNA"/>
</dbReference>
<feature type="domain" description="CD-NTase-associated protein 12/Pycsar effector protein TIR" evidence="1">
    <location>
        <begin position="29"/>
        <end position="146"/>
    </location>
</feature>
<evidence type="ECO:0000313" key="2">
    <source>
        <dbReference type="EMBL" id="MUP37826.1"/>
    </source>
</evidence>